<keyword evidence="3" id="KW-1185">Reference proteome</keyword>
<name>A0A7Y0LB04_9GAMM</name>
<reference evidence="2 3" key="1">
    <citation type="submission" date="2020-04" db="EMBL/GenBank/DDBJ databases">
        <title>Thalassotalea sp. M1531, isolated from the surface of marine red alga.</title>
        <authorList>
            <person name="Pang L."/>
            <person name="Lu D.-C."/>
        </authorList>
    </citation>
    <scope>NUCLEOTIDE SEQUENCE [LARGE SCALE GENOMIC DNA]</scope>
    <source>
        <strain evidence="2 3">M1531</strain>
    </source>
</reference>
<feature type="chain" id="PRO_5030899208" description="PEP-CTERM sorting domain-containing protein" evidence="1">
    <location>
        <begin position="23"/>
        <end position="294"/>
    </location>
</feature>
<dbReference type="AlphaFoldDB" id="A0A7Y0LB04"/>
<dbReference type="Proteomes" id="UP000568664">
    <property type="component" value="Unassembled WGS sequence"/>
</dbReference>
<dbReference type="InterPro" id="IPR049672">
    <property type="entry name" value="Xrt_dep_XDP1"/>
</dbReference>
<organism evidence="2 3">
    <name type="scientific">Thalassotalea algicola</name>
    <dbReference type="NCBI Taxonomy" id="2716224"/>
    <lineage>
        <taxon>Bacteria</taxon>
        <taxon>Pseudomonadati</taxon>
        <taxon>Pseudomonadota</taxon>
        <taxon>Gammaproteobacteria</taxon>
        <taxon>Alteromonadales</taxon>
        <taxon>Colwelliaceae</taxon>
        <taxon>Thalassotalea</taxon>
    </lineage>
</organism>
<protein>
    <recommendedName>
        <fullName evidence="4">PEP-CTERM sorting domain-containing protein</fullName>
    </recommendedName>
</protein>
<keyword evidence="1" id="KW-0732">Signal</keyword>
<comment type="caution">
    <text evidence="2">The sequence shown here is derived from an EMBL/GenBank/DDBJ whole genome shotgun (WGS) entry which is preliminary data.</text>
</comment>
<feature type="signal peptide" evidence="1">
    <location>
        <begin position="1"/>
        <end position="22"/>
    </location>
</feature>
<sequence length="294" mass="31017">MIFTPKKWIVAALLLGSAPVMASVTSFGTITVDGNTYDNISGNGIPSAPGSYFDEFQVDAGSGITINVSGWSDTLNVGNADDVIERIADFDRNGNGWSIENKDENPDKYCGYSHSADNFDCNDGAWTDYDFFLLDFGSQEVHLTEVYSSWLANSGSGQEVSIAALNSNHSTDLTNNTFSNLLSNDQGSNSFKFTGSAGTAGQNIASYYANVSGITDASNDVVYSSKWIVSAYNEMFGTVTNGSANNDGFKLAGINFTTAPGGGGGGGNEIPEPAPIALMILALFALSRSRAQKP</sequence>
<dbReference type="NCBIfam" id="NF041927">
    <property type="entry name" value="Xrt_dep_XDP1"/>
    <property type="match status" value="1"/>
</dbReference>
<dbReference type="RefSeq" id="WP_169074560.1">
    <property type="nucleotide sequence ID" value="NZ_JABBXH010000002.1"/>
</dbReference>
<evidence type="ECO:0000313" key="2">
    <source>
        <dbReference type="EMBL" id="NMP31230.1"/>
    </source>
</evidence>
<evidence type="ECO:0000313" key="3">
    <source>
        <dbReference type="Proteomes" id="UP000568664"/>
    </source>
</evidence>
<proteinExistence type="predicted"/>
<gene>
    <name evidence="2" type="ORF">HII17_06625</name>
</gene>
<evidence type="ECO:0008006" key="4">
    <source>
        <dbReference type="Google" id="ProtNLM"/>
    </source>
</evidence>
<dbReference type="EMBL" id="JABBXH010000002">
    <property type="protein sequence ID" value="NMP31230.1"/>
    <property type="molecule type" value="Genomic_DNA"/>
</dbReference>
<evidence type="ECO:0000256" key="1">
    <source>
        <dbReference type="SAM" id="SignalP"/>
    </source>
</evidence>
<accession>A0A7Y0LB04</accession>